<evidence type="ECO:0000256" key="2">
    <source>
        <dbReference type="SAM" id="Phobius"/>
    </source>
</evidence>
<feature type="transmembrane region" description="Helical" evidence="2">
    <location>
        <begin position="5"/>
        <end position="25"/>
    </location>
</feature>
<accession>A0A9Q4KS24</accession>
<protein>
    <submittedName>
        <fullName evidence="3">Uncharacterized protein</fullName>
    </submittedName>
</protein>
<keyword evidence="2" id="KW-1133">Transmembrane helix</keyword>
<evidence type="ECO:0000256" key="1">
    <source>
        <dbReference type="SAM" id="MobiDB-lite"/>
    </source>
</evidence>
<dbReference type="EMBL" id="JAKELO010000002">
    <property type="protein sequence ID" value="MDE4907682.1"/>
    <property type="molecule type" value="Genomic_DNA"/>
</dbReference>
<name>A0A9Q4KS24_9EURY</name>
<dbReference type="Proteomes" id="UP001143747">
    <property type="component" value="Unassembled WGS sequence"/>
</dbReference>
<keyword evidence="2" id="KW-0472">Membrane</keyword>
<proteinExistence type="predicted"/>
<keyword evidence="4" id="KW-1185">Reference proteome</keyword>
<reference evidence="3" key="1">
    <citation type="submission" date="2022-01" db="EMBL/GenBank/DDBJ databases">
        <title>Draft genome of Methanogenium marinum DSM 15558.</title>
        <authorList>
            <person name="Chen S.-C."/>
            <person name="You Y.-T."/>
        </authorList>
    </citation>
    <scope>NUCLEOTIDE SEQUENCE</scope>
    <source>
        <strain evidence="3">DSM 15558</strain>
    </source>
</reference>
<dbReference type="RefSeq" id="WP_274924330.1">
    <property type="nucleotide sequence ID" value="NZ_JAKELO010000002.1"/>
</dbReference>
<feature type="compositionally biased region" description="Acidic residues" evidence="1">
    <location>
        <begin position="70"/>
        <end position="79"/>
    </location>
</feature>
<evidence type="ECO:0000313" key="4">
    <source>
        <dbReference type="Proteomes" id="UP001143747"/>
    </source>
</evidence>
<keyword evidence="2" id="KW-0812">Transmembrane</keyword>
<comment type="caution">
    <text evidence="3">The sequence shown here is derived from an EMBL/GenBank/DDBJ whole genome shotgun (WGS) entry which is preliminary data.</text>
</comment>
<organism evidence="3 4">
    <name type="scientific">Methanogenium marinum</name>
    <dbReference type="NCBI Taxonomy" id="348610"/>
    <lineage>
        <taxon>Archaea</taxon>
        <taxon>Methanobacteriati</taxon>
        <taxon>Methanobacteriota</taxon>
        <taxon>Stenosarchaea group</taxon>
        <taxon>Methanomicrobia</taxon>
        <taxon>Methanomicrobiales</taxon>
        <taxon>Methanomicrobiaceae</taxon>
        <taxon>Methanogenium</taxon>
    </lineage>
</organism>
<sequence length="86" mass="9758">MEDTLIQNCTVMDVVLFIFGILLLIALGKDGLGIFALICGFILVKAYIRRTEMYQQFSSMTESGRRLQDAEDDWDDDDNLAIGLYD</sequence>
<feature type="region of interest" description="Disordered" evidence="1">
    <location>
        <begin position="62"/>
        <end position="86"/>
    </location>
</feature>
<feature type="transmembrane region" description="Helical" evidence="2">
    <location>
        <begin position="31"/>
        <end position="48"/>
    </location>
</feature>
<evidence type="ECO:0000313" key="3">
    <source>
        <dbReference type="EMBL" id="MDE4907682.1"/>
    </source>
</evidence>
<gene>
    <name evidence="3" type="ORF">L0665_03525</name>
</gene>
<dbReference type="AlphaFoldDB" id="A0A9Q4KS24"/>